<sequence length="73" mass="7733">MFAIKLPLILLGALLYLVVTGSWFIWIGPDLVGTGTTESLLYAFAGTSAWLLITFGLAVHIIKTARPTAGGGR</sequence>
<reference evidence="1" key="1">
    <citation type="submission" date="2023-12" db="EMBL/GenBank/DDBJ databases">
        <title>Genome sequencing and assembly of bacterial species from a model synthetic community.</title>
        <authorList>
            <person name="Hogle S.L."/>
        </authorList>
    </citation>
    <scope>NUCLEOTIDE SEQUENCE</scope>
    <source>
        <strain evidence="1">SBW25</strain>
    </source>
</reference>
<proteinExistence type="predicted"/>
<evidence type="ECO:0000313" key="1">
    <source>
        <dbReference type="EMBL" id="WQD75024.1"/>
    </source>
</evidence>
<name>A0ACD4Y174_PSEFL</name>
<accession>A0ACD4Y174</accession>
<dbReference type="EMBL" id="CP140009">
    <property type="protein sequence ID" value="WQD75024.1"/>
    <property type="molecule type" value="Genomic_DNA"/>
</dbReference>
<keyword evidence="2" id="KW-1185">Reference proteome</keyword>
<evidence type="ECO:0000313" key="2">
    <source>
        <dbReference type="Proteomes" id="UP001325023"/>
    </source>
</evidence>
<dbReference type="Proteomes" id="UP001325023">
    <property type="component" value="Chromosome"/>
</dbReference>
<gene>
    <name evidence="1" type="ORF">U0037_14095</name>
</gene>
<organism evidence="1 2">
    <name type="scientific">Pseudomonas fluorescens</name>
    <dbReference type="NCBI Taxonomy" id="294"/>
    <lineage>
        <taxon>Bacteria</taxon>
        <taxon>Pseudomonadati</taxon>
        <taxon>Pseudomonadota</taxon>
        <taxon>Gammaproteobacteria</taxon>
        <taxon>Pseudomonadales</taxon>
        <taxon>Pseudomonadaceae</taxon>
        <taxon>Pseudomonas</taxon>
    </lineage>
</organism>
<protein>
    <submittedName>
        <fullName evidence="1">Uncharacterized protein</fullName>
    </submittedName>
</protein>